<dbReference type="VEuPathDB" id="FungiDB:AeMF1_018599"/>
<dbReference type="PANTHER" id="PTHR19303">
    <property type="entry name" value="TRANSPOSON"/>
    <property type="match status" value="1"/>
</dbReference>
<sequence>MIDTSRGRYRRYSNRERKDLLLEFHATHGTSDEEFRSTKGIPRSTWRTWRAKQDKILQTKQNGKKATLGGQGRKPLMPFEAELLEYMRARRAEERYLRIFHLMNWVKKNQHEWLTSYVDSKTSQEKAYDSLRRLLCRFCERYRFTQRVPCVNKVLQSVLEEVWLGYAAHFWSKYSDYPPSRILNADETGVYFDMPPGKMYAEIGQSSKVDKSSKHSERISVVLTIRADGVKLPLLFIVKGQPGGLIEKHELPYYPAPHVYAAQPNGWMDDRVWSIYMRSMLAKNVDDSSVLLVDNLDCHVSDVSHDLAAEANFSVVESLPPNSTSRCQPLDVGIMGPLKALLKTEWLLEELEQDGDSMTAQGKQCATINRTIRVWEKISTANVISAFEKSIPSVLEI</sequence>
<dbReference type="PANTHER" id="PTHR19303:SF57">
    <property type="entry name" value="HTH CENPB-TYPE DOMAIN-CONTAINING PROTEIN"/>
    <property type="match status" value="1"/>
</dbReference>
<reference evidence="2 3" key="1">
    <citation type="submission" date="2019-07" db="EMBL/GenBank/DDBJ databases">
        <title>Genomics analysis of Aphanomyces spp. identifies a new class of oomycete effector associated with host adaptation.</title>
        <authorList>
            <person name="Gaulin E."/>
        </authorList>
    </citation>
    <scope>NUCLEOTIDE SEQUENCE [LARGE SCALE GENOMIC DNA]</scope>
    <source>
        <strain evidence="2 3">ATCC 201684</strain>
    </source>
</reference>
<dbReference type="Proteomes" id="UP000481153">
    <property type="component" value="Unassembled WGS sequence"/>
</dbReference>
<name>A0A6G0WF74_9STRA</name>
<feature type="domain" description="DDE-1" evidence="1">
    <location>
        <begin position="217"/>
        <end position="387"/>
    </location>
</feature>
<keyword evidence="3" id="KW-1185">Reference proteome</keyword>
<evidence type="ECO:0000313" key="3">
    <source>
        <dbReference type="Proteomes" id="UP000481153"/>
    </source>
</evidence>
<dbReference type="GO" id="GO:0003677">
    <property type="term" value="F:DNA binding"/>
    <property type="evidence" value="ECO:0007669"/>
    <property type="project" value="TreeGrafter"/>
</dbReference>
<organism evidence="2 3">
    <name type="scientific">Aphanomyces euteiches</name>
    <dbReference type="NCBI Taxonomy" id="100861"/>
    <lineage>
        <taxon>Eukaryota</taxon>
        <taxon>Sar</taxon>
        <taxon>Stramenopiles</taxon>
        <taxon>Oomycota</taxon>
        <taxon>Saprolegniomycetes</taxon>
        <taxon>Saprolegniales</taxon>
        <taxon>Verrucalvaceae</taxon>
        <taxon>Aphanomyces</taxon>
    </lineage>
</organism>
<comment type="caution">
    <text evidence="2">The sequence shown here is derived from an EMBL/GenBank/DDBJ whole genome shotgun (WGS) entry which is preliminary data.</text>
</comment>
<dbReference type="GO" id="GO:0005634">
    <property type="term" value="C:nucleus"/>
    <property type="evidence" value="ECO:0007669"/>
    <property type="project" value="TreeGrafter"/>
</dbReference>
<evidence type="ECO:0000259" key="1">
    <source>
        <dbReference type="Pfam" id="PF03184"/>
    </source>
</evidence>
<accession>A0A6G0WF74</accession>
<dbReference type="AlphaFoldDB" id="A0A6G0WF74"/>
<dbReference type="InterPro" id="IPR004875">
    <property type="entry name" value="DDE_SF_endonuclease_dom"/>
</dbReference>
<gene>
    <name evidence="2" type="ORF">Ae201684_015611</name>
</gene>
<dbReference type="Pfam" id="PF03184">
    <property type="entry name" value="DDE_1"/>
    <property type="match status" value="1"/>
</dbReference>
<proteinExistence type="predicted"/>
<protein>
    <recommendedName>
        <fullName evidence="1">DDE-1 domain-containing protein</fullName>
    </recommendedName>
</protein>
<dbReference type="EMBL" id="VJMJ01000227">
    <property type="protein sequence ID" value="KAF0726061.1"/>
    <property type="molecule type" value="Genomic_DNA"/>
</dbReference>
<evidence type="ECO:0000313" key="2">
    <source>
        <dbReference type="EMBL" id="KAF0726061.1"/>
    </source>
</evidence>
<dbReference type="InterPro" id="IPR050863">
    <property type="entry name" value="CenT-Element_Derived"/>
</dbReference>